<reference evidence="3 4" key="1">
    <citation type="journal article" date="2014" name="PLoS ONE">
        <title>De novo Genome Assembly of the Fungal Plant Pathogen Pyrenophora semeniperda.</title>
        <authorList>
            <person name="Soliai M.M."/>
            <person name="Meyer S.E."/>
            <person name="Udall J.A."/>
            <person name="Elzinga D.E."/>
            <person name="Hermansen R.A."/>
            <person name="Bodily P.M."/>
            <person name="Hart A.A."/>
            <person name="Coleman C.E."/>
        </authorList>
    </citation>
    <scope>NUCLEOTIDE SEQUENCE [LARGE SCALE GENOMIC DNA]</scope>
    <source>
        <strain evidence="3 4">CCB06</strain>
        <tissue evidence="3">Mycelium</tissue>
    </source>
</reference>
<sequence>MKTMRETQTATSRSACATCKRNEPRQEYEVGRDMNCDAAEPNCTNCTRSKRTCQRNGDGGGLKLSWPRTNDTRRSVVSKYSPPSSSFQTRPISDASFVHTSSWDFELYHSLINSRPDVMSGLTRMRVPLPWTPLVLQESHRELLEYCMPRPCKDRSLIFECLFIFFGENLLTYYSTPSIVCHVASAALATFGYDATVLGASLVRIALSRETPSATAVLDALLAFSSLHRYGLQPQAAKLKISALKALARASTAPRLGPRETVEHTATGMLLCSFEVHISSCSSDEWMAYLAGVETVICAANIDELLELDPDAVILLDWVRYFDVLARFSLLYWERDGTPELPSTLPDIFSSHEISCLPPPISSMLSLLSQTCDTISRSSSSSSSVNPPHNSTSLADHKAFLRVLDFRIRSLPISPASSNIDIVDLTHILVEQILITHLYQLALLLLLHRSSNNLLLEKPAKTQHLISRAFSLLARLTFCKQQFPIHVIGRILEAVWAQDDLREGEGKGLEYTDKLTWVFSHCAIVPAFV</sequence>
<dbReference type="PANTHER" id="PTHR37534:SF39">
    <property type="entry name" value="TRANSCRIPTION FACTOR DOMAIN-CONTAINING PROTEIN"/>
    <property type="match status" value="1"/>
</dbReference>
<gene>
    <name evidence="3" type="ORF">GMOD_00002481</name>
</gene>
<dbReference type="EMBL" id="KE747817">
    <property type="protein sequence ID" value="RMZ68686.1"/>
    <property type="molecule type" value="Genomic_DNA"/>
</dbReference>
<accession>A0A3M7M2H6</accession>
<keyword evidence="3" id="KW-0862">Zinc</keyword>
<dbReference type="GO" id="GO:0000976">
    <property type="term" value="F:transcription cis-regulatory region binding"/>
    <property type="evidence" value="ECO:0007669"/>
    <property type="project" value="TreeGrafter"/>
</dbReference>
<dbReference type="GO" id="GO:0005634">
    <property type="term" value="C:nucleus"/>
    <property type="evidence" value="ECO:0007669"/>
    <property type="project" value="UniProtKB-SubCell"/>
</dbReference>
<dbReference type="OrthoDB" id="3676622at2759"/>
<name>A0A3M7M2H6_9PLEO</name>
<protein>
    <submittedName>
        <fullName evidence="3">Zinc-finger transcription factor</fullName>
    </submittedName>
</protein>
<dbReference type="PANTHER" id="PTHR37534">
    <property type="entry name" value="TRANSCRIPTIONAL ACTIVATOR PROTEIN UGA3"/>
    <property type="match status" value="1"/>
</dbReference>
<dbReference type="InterPro" id="IPR001138">
    <property type="entry name" value="Zn2Cys6_DnaBD"/>
</dbReference>
<evidence type="ECO:0000256" key="1">
    <source>
        <dbReference type="ARBA" id="ARBA00004123"/>
    </source>
</evidence>
<dbReference type="InterPro" id="IPR021858">
    <property type="entry name" value="Fun_TF"/>
</dbReference>
<keyword evidence="4" id="KW-1185">Reference proteome</keyword>
<dbReference type="GO" id="GO:0000981">
    <property type="term" value="F:DNA-binding transcription factor activity, RNA polymerase II-specific"/>
    <property type="evidence" value="ECO:0007669"/>
    <property type="project" value="InterPro"/>
</dbReference>
<evidence type="ECO:0000313" key="4">
    <source>
        <dbReference type="Proteomes" id="UP000265663"/>
    </source>
</evidence>
<organism evidence="3 4">
    <name type="scientific">Pyrenophora seminiperda CCB06</name>
    <dbReference type="NCBI Taxonomy" id="1302712"/>
    <lineage>
        <taxon>Eukaryota</taxon>
        <taxon>Fungi</taxon>
        <taxon>Dikarya</taxon>
        <taxon>Ascomycota</taxon>
        <taxon>Pezizomycotina</taxon>
        <taxon>Dothideomycetes</taxon>
        <taxon>Pleosporomycetidae</taxon>
        <taxon>Pleosporales</taxon>
        <taxon>Pleosporineae</taxon>
        <taxon>Pleosporaceae</taxon>
        <taxon>Pyrenophora</taxon>
    </lineage>
</organism>
<dbReference type="Pfam" id="PF11951">
    <property type="entry name" value="Fungal_trans_2"/>
    <property type="match status" value="1"/>
</dbReference>
<dbReference type="GO" id="GO:0045944">
    <property type="term" value="P:positive regulation of transcription by RNA polymerase II"/>
    <property type="evidence" value="ECO:0007669"/>
    <property type="project" value="TreeGrafter"/>
</dbReference>
<evidence type="ECO:0000256" key="2">
    <source>
        <dbReference type="ARBA" id="ARBA00023242"/>
    </source>
</evidence>
<comment type="subcellular location">
    <subcellularLocation>
        <location evidence="1">Nucleus</location>
    </subcellularLocation>
</comment>
<keyword evidence="3" id="KW-0863">Zinc-finger</keyword>
<keyword evidence="3" id="KW-0479">Metal-binding</keyword>
<proteinExistence type="predicted"/>
<dbReference type="CDD" id="cd00067">
    <property type="entry name" value="GAL4"/>
    <property type="match status" value="1"/>
</dbReference>
<keyword evidence="2" id="KW-0539">Nucleus</keyword>
<dbReference type="Proteomes" id="UP000265663">
    <property type="component" value="Unassembled WGS sequence"/>
</dbReference>
<dbReference type="GO" id="GO:0008270">
    <property type="term" value="F:zinc ion binding"/>
    <property type="evidence" value="ECO:0007669"/>
    <property type="project" value="UniProtKB-KW"/>
</dbReference>
<evidence type="ECO:0000313" key="3">
    <source>
        <dbReference type="EMBL" id="RMZ68686.1"/>
    </source>
</evidence>
<dbReference type="AlphaFoldDB" id="A0A3M7M2H6"/>